<dbReference type="InterPro" id="IPR036188">
    <property type="entry name" value="FAD/NAD-bd_sf"/>
</dbReference>
<organism evidence="4 5">
    <name type="scientific">Acholeplasma laidlawii</name>
    <dbReference type="NCBI Taxonomy" id="2148"/>
    <lineage>
        <taxon>Bacteria</taxon>
        <taxon>Bacillati</taxon>
        <taxon>Mycoplasmatota</taxon>
        <taxon>Mollicutes</taxon>
        <taxon>Acholeplasmatales</taxon>
        <taxon>Acholeplasmataceae</taxon>
        <taxon>Acholeplasma</taxon>
    </lineage>
</organism>
<dbReference type="PANTHER" id="PTHR48105">
    <property type="entry name" value="THIOREDOXIN REDUCTASE 1-RELATED-RELATED"/>
    <property type="match status" value="1"/>
</dbReference>
<evidence type="ECO:0000313" key="4">
    <source>
        <dbReference type="EMBL" id="TRY00423.1"/>
    </source>
</evidence>
<accession>A0A553IJP7</accession>
<dbReference type="PRINTS" id="PR00368">
    <property type="entry name" value="FADPNR"/>
</dbReference>
<sequence>MIDAIVIGVGPAGISTAINLRKLNNSVLVLGKDKGQLSNLDVIDNLYGHGPIAGEQLITKGIMQSRQLGIEVKNESVLNIEDFTDHFVVTTTHQTYEAKTVVLSTGKPRVQIKLEGYQAFKSKGIHLCTTCDGLFYKNKKVALIGNGAYLEHELETLENYTKDIMIFTNGSPYTHKKYPVIQDKLVAFLGEKRLTHIKTIKYTYQVNGVFLAIGHPMATELSLKLGVLMKDDNIVVDNFMQTNIKGLFAAGDCVGGMLQIPKAIHDGFMAAHGINQYLRGNNHGNNQYTY</sequence>
<evidence type="ECO:0000256" key="1">
    <source>
        <dbReference type="ARBA" id="ARBA00022630"/>
    </source>
</evidence>
<reference evidence="4 5" key="1">
    <citation type="submission" date="2019-07" db="EMBL/GenBank/DDBJ databases">
        <title>Genome sequence of Acholeplasma laidlawii strain with increased resistance to erythromycin.</title>
        <authorList>
            <person name="Medvedeva E.S."/>
            <person name="Baranova N.B."/>
            <person name="Siniagina M.N."/>
            <person name="Mouzykantov A."/>
            <person name="Chernova O.A."/>
            <person name="Chernov V.M."/>
        </authorList>
    </citation>
    <scope>NUCLEOTIDE SEQUENCE [LARGE SCALE GENOMIC DNA]</scope>
    <source>
        <strain evidence="4 5">PG8REry</strain>
    </source>
</reference>
<dbReference type="AlphaFoldDB" id="A0A553IJP7"/>
<comment type="caution">
    <text evidence="4">The sequence shown here is derived from an EMBL/GenBank/DDBJ whole genome shotgun (WGS) entry which is preliminary data.</text>
</comment>
<dbReference type="SUPFAM" id="SSF51905">
    <property type="entry name" value="FAD/NAD(P)-binding domain"/>
    <property type="match status" value="1"/>
</dbReference>
<dbReference type="GO" id="GO:0016491">
    <property type="term" value="F:oxidoreductase activity"/>
    <property type="evidence" value="ECO:0007669"/>
    <property type="project" value="UniProtKB-KW"/>
</dbReference>
<evidence type="ECO:0000313" key="5">
    <source>
        <dbReference type="Proteomes" id="UP000315938"/>
    </source>
</evidence>
<dbReference type="InterPro" id="IPR050097">
    <property type="entry name" value="Ferredoxin-NADP_redctase_2"/>
</dbReference>
<keyword evidence="1" id="KW-0285">Flavoprotein</keyword>
<dbReference type="Gene3D" id="3.50.50.60">
    <property type="entry name" value="FAD/NAD(P)-binding domain"/>
    <property type="match status" value="2"/>
</dbReference>
<evidence type="ECO:0000259" key="3">
    <source>
        <dbReference type="Pfam" id="PF07992"/>
    </source>
</evidence>
<dbReference type="Pfam" id="PF07992">
    <property type="entry name" value="Pyr_redox_2"/>
    <property type="match status" value="2"/>
</dbReference>
<dbReference type="PRINTS" id="PR00469">
    <property type="entry name" value="PNDRDTASEII"/>
</dbReference>
<keyword evidence="2" id="KW-0560">Oxidoreductase</keyword>
<evidence type="ECO:0000256" key="2">
    <source>
        <dbReference type="ARBA" id="ARBA00023002"/>
    </source>
</evidence>
<feature type="domain" description="FAD/NAD(P)-binding" evidence="3">
    <location>
        <begin position="194"/>
        <end position="267"/>
    </location>
</feature>
<dbReference type="RefSeq" id="WP_064212106.1">
    <property type="nucleotide sequence ID" value="NZ_JACAOE010000001.1"/>
</dbReference>
<feature type="domain" description="FAD/NAD(P)-binding" evidence="3">
    <location>
        <begin position="3"/>
        <end position="148"/>
    </location>
</feature>
<dbReference type="EMBL" id="VKID01000001">
    <property type="protein sequence ID" value="TRY00423.1"/>
    <property type="molecule type" value="Genomic_DNA"/>
</dbReference>
<dbReference type="Proteomes" id="UP000315938">
    <property type="component" value="Unassembled WGS sequence"/>
</dbReference>
<gene>
    <name evidence="4" type="ORF">FNV44_05045</name>
</gene>
<proteinExistence type="predicted"/>
<protein>
    <submittedName>
        <fullName evidence="4">NAD(P)/FAD-dependent oxidoreductase</fullName>
    </submittedName>
</protein>
<name>A0A553IJP7_ACHLA</name>
<dbReference type="InterPro" id="IPR023753">
    <property type="entry name" value="FAD/NAD-binding_dom"/>
</dbReference>